<reference evidence="5 6" key="1">
    <citation type="submission" date="2023-12" db="EMBL/GenBank/DDBJ databases">
        <title>Micromonospora sp. nov., isolated from Atacama Desert.</title>
        <authorList>
            <person name="Carro L."/>
            <person name="Golinska P."/>
            <person name="Klenk H.-P."/>
            <person name="Goodfellow M."/>
        </authorList>
    </citation>
    <scope>NUCLEOTIDE SEQUENCE [LARGE SCALE GENOMIC DNA]</scope>
    <source>
        <strain evidence="5 6">4G53</strain>
    </source>
</reference>
<proteinExistence type="predicted"/>
<sequence length="1642" mass="183584">MAFTSITNYGEYISDHYLTSLLKNDLEDLRKRWSDADKAAILAGTSAADRPSNSAQGIKALGQRFFTHRDRITEQLGDDPTPEALTDPRIVEQVREVHEMVLQALAYDVPSADAAGGQAVLRSTSLDVVQLDQHRQVPVALAITGPSGLELVALEATWTDTVDGIVDTIGGCRLLAPIKLDGDEAIDHAGKAIEFLFACEDPPRYVLLLAGNVVLLADGSAWPRGYLAVNLTQALHAKDTTSGGELETVAALFGAESLITFDGQTALSSLVDKSYKHAVKVSKELREALRQSVELIAQEILDRIREHGADPDDLGDTLARRLTEQSLRYLYRILFLLYAEARPELGILPSKNEAYQQGYGLSRLADAVSYDLPEEADEGLYFDHCLRLLFTLVDKGHSPQRTTEVVLDEDGAEVALDADGIKFEALKSDLFRPDRTELIGRSVRVGQHTVDTRLRNKCLWQVLNLLVLTPEQTGRGRGRAAGQRGFISYAQLGINQLGAVYEGLMSYTGFFAPEDVYEVAKTVKVAGKSADGEDNEKADPSKGTWIVPVNQASDYDPNYFVLRANPITGELNRIIHTKGSFVYRLSGRERQRSASYYTPEVLTQCTVKHALAELLTDETTARDILDLTICEPALGSGAFLNEAINQLADAYLERAQRERGEKLLPDRLDAERQKVKAYLALHNCYGVDLNATAVELAEVSIWLNVMHEKLEAPWFGLHLRRGNSLIGARRAVYSADLLKRGAWRTTPPTDRPMACDADGQVIDRLADDEIHHFLLPAQGWGAVVEAPQAREIVPDERGALMKWRQQIRRMPSDKKTKDRLLALAQRVERLWELTRKRIAISEQEIRRNIDVWGVDPDRTLPQPASGAVSRDEVTKALYDDRESPYNRLKTVMDAWCALWFWPVGRGADIAPPTLDEWLSFCEAVLGTPPPKASRSSKRFDTGGGHDDVFGAFGAGNDFAHLAIEDEADRSLAQCTPIGRIAIDNRFEWWSVLSEIADREGFFHWELEFARVFAEGGFRLQVGNPPWVRLDWIDELALAEHDPWFALQENASTRTTNSRRAALLAEPGVAAGYLSDLGAWSGLSRHLGSEVEHPLLSGIRTNLYINFMERSWKNSSSYGIVAMIHQEQHFVDPAGGPLRAESYARLRRRFHFGNNILLFEDVDNNRSFGINVYGRPQEINFLQMARLVHPSIIEASLGHDGVGEVPSLQYPWGGWDLRPHSSRVITVTKEILADWAMFGGTNELPPNEARGLRPITADDNDAVRALGKHPKRLAMFSTSFSQGLNEKLAKEDGTMRLESDQPSSWREVILQGPHFSVAMPFAKNPNANCRSNKDYSPWDLTEMADRVIPRTNYVRACSPEQFQARQRIWGGAPATDRWRTVWRRWVVMGTERTLYATLIPPGPTHVDTVNSIVLDSNRLTAALAGVWASIPLDFSCRIAGKSNLHMDQMRQLPAPLEHPLVTPLLLRTLRLNCLTRDYAPLWEELFGDAWATDRWANSKLGRTPLAEIGSKWTMDTPLRTDYDRRLALVEVDALVALMLGLTVEQLCAMYRSQFAVLRKYEWEMFFAPDGHKIGAETHNRGVRQTEDEAAIVKAWKKAELTGASAPEISAGWVKPNREAEMTHAYHEFKRRLDAGEYPEVVEL</sequence>
<dbReference type="InterPro" id="IPR050953">
    <property type="entry name" value="N4_N6_ade-DNA_methylase"/>
</dbReference>
<dbReference type="RefSeq" id="WP_322442695.1">
    <property type="nucleotide sequence ID" value="NZ_JAXOTQ010000040.1"/>
</dbReference>
<evidence type="ECO:0000256" key="2">
    <source>
        <dbReference type="ARBA" id="ARBA00022603"/>
    </source>
</evidence>
<dbReference type="PANTHER" id="PTHR33841">
    <property type="entry name" value="DNA METHYLTRANSFERASE YEEA-RELATED"/>
    <property type="match status" value="1"/>
</dbReference>
<evidence type="ECO:0000313" key="6">
    <source>
        <dbReference type="Proteomes" id="UP001290101"/>
    </source>
</evidence>
<dbReference type="InterPro" id="IPR029063">
    <property type="entry name" value="SAM-dependent_MTases_sf"/>
</dbReference>
<dbReference type="PANTHER" id="PTHR33841:SF1">
    <property type="entry name" value="DNA METHYLTRANSFERASE A"/>
    <property type="match status" value="1"/>
</dbReference>
<keyword evidence="5" id="KW-0378">Hydrolase</keyword>
<dbReference type="GO" id="GO:0004519">
    <property type="term" value="F:endonuclease activity"/>
    <property type="evidence" value="ECO:0007669"/>
    <property type="project" value="UniProtKB-KW"/>
</dbReference>
<evidence type="ECO:0000313" key="5">
    <source>
        <dbReference type="EMBL" id="MDZ5493048.1"/>
    </source>
</evidence>
<gene>
    <name evidence="5" type="ORF">U2F25_26865</name>
</gene>
<dbReference type="Gene3D" id="3.40.50.150">
    <property type="entry name" value="Vaccinia Virus protein VP39"/>
    <property type="match status" value="1"/>
</dbReference>
<keyword evidence="5" id="KW-0255">Endonuclease</keyword>
<accession>A0ABU5JK85</accession>
<comment type="caution">
    <text evidence="5">The sequence shown here is derived from an EMBL/GenBank/DDBJ whole genome shotgun (WGS) entry which is preliminary data.</text>
</comment>
<dbReference type="Proteomes" id="UP001290101">
    <property type="component" value="Unassembled WGS sequence"/>
</dbReference>
<dbReference type="SUPFAM" id="SSF53335">
    <property type="entry name" value="S-adenosyl-L-methionine-dependent methyltransferases"/>
    <property type="match status" value="1"/>
</dbReference>
<keyword evidence="5" id="KW-0540">Nuclease</keyword>
<keyword evidence="6" id="KW-1185">Reference proteome</keyword>
<dbReference type="EMBL" id="JAXOTQ010000040">
    <property type="protein sequence ID" value="MDZ5493048.1"/>
    <property type="molecule type" value="Genomic_DNA"/>
</dbReference>
<organism evidence="5 6">
    <name type="scientific">Micromonospora sicca</name>
    <dbReference type="NCBI Taxonomy" id="2202420"/>
    <lineage>
        <taxon>Bacteria</taxon>
        <taxon>Bacillati</taxon>
        <taxon>Actinomycetota</taxon>
        <taxon>Actinomycetes</taxon>
        <taxon>Micromonosporales</taxon>
        <taxon>Micromonosporaceae</taxon>
        <taxon>Micromonospora</taxon>
    </lineage>
</organism>
<evidence type="ECO:0000256" key="3">
    <source>
        <dbReference type="ARBA" id="ARBA00022679"/>
    </source>
</evidence>
<evidence type="ECO:0000256" key="1">
    <source>
        <dbReference type="ARBA" id="ARBA00011900"/>
    </source>
</evidence>
<evidence type="ECO:0000256" key="4">
    <source>
        <dbReference type="ARBA" id="ARBA00047942"/>
    </source>
</evidence>
<keyword evidence="3" id="KW-0808">Transferase</keyword>
<keyword evidence="2" id="KW-0489">Methyltransferase</keyword>
<protein>
    <recommendedName>
        <fullName evidence="1">site-specific DNA-methyltransferase (adenine-specific)</fullName>
        <ecNumber evidence="1">2.1.1.72</ecNumber>
    </recommendedName>
</protein>
<dbReference type="EC" id="2.1.1.72" evidence="1"/>
<name>A0ABU5JK85_9ACTN</name>
<comment type="catalytic activity">
    <reaction evidence="4">
        <text>a 2'-deoxyadenosine in DNA + S-adenosyl-L-methionine = an N(6)-methyl-2'-deoxyadenosine in DNA + S-adenosyl-L-homocysteine + H(+)</text>
        <dbReference type="Rhea" id="RHEA:15197"/>
        <dbReference type="Rhea" id="RHEA-COMP:12418"/>
        <dbReference type="Rhea" id="RHEA-COMP:12419"/>
        <dbReference type="ChEBI" id="CHEBI:15378"/>
        <dbReference type="ChEBI" id="CHEBI:57856"/>
        <dbReference type="ChEBI" id="CHEBI:59789"/>
        <dbReference type="ChEBI" id="CHEBI:90615"/>
        <dbReference type="ChEBI" id="CHEBI:90616"/>
        <dbReference type="EC" id="2.1.1.72"/>
    </reaction>
</comment>